<gene>
    <name evidence="2" type="ORF">S01H1_75863</name>
</gene>
<proteinExistence type="predicted"/>
<accession>X0YZZ6</accession>
<dbReference type="InterPro" id="IPR041669">
    <property type="entry name" value="TetR_C_15"/>
</dbReference>
<comment type="caution">
    <text evidence="2">The sequence shown here is derived from an EMBL/GenBank/DDBJ whole genome shotgun (WGS) entry which is preliminary data.</text>
</comment>
<organism evidence="2">
    <name type="scientific">marine sediment metagenome</name>
    <dbReference type="NCBI Taxonomy" id="412755"/>
    <lineage>
        <taxon>unclassified sequences</taxon>
        <taxon>metagenomes</taxon>
        <taxon>ecological metagenomes</taxon>
    </lineage>
</organism>
<reference evidence="2" key="1">
    <citation type="journal article" date="2014" name="Front. Microbiol.">
        <title>High frequency of phylogenetically diverse reductive dehalogenase-homologous genes in deep subseafloor sedimentary metagenomes.</title>
        <authorList>
            <person name="Kawai M."/>
            <person name="Futagami T."/>
            <person name="Toyoda A."/>
            <person name="Takaki Y."/>
            <person name="Nishi S."/>
            <person name="Hori S."/>
            <person name="Arai W."/>
            <person name="Tsubouchi T."/>
            <person name="Morono Y."/>
            <person name="Uchiyama I."/>
            <person name="Ito T."/>
            <person name="Fujiyama A."/>
            <person name="Inagaki F."/>
            <person name="Takami H."/>
        </authorList>
    </citation>
    <scope>NUCLEOTIDE SEQUENCE</scope>
    <source>
        <strain evidence="2">Expedition CK06-06</strain>
    </source>
</reference>
<dbReference type="Pfam" id="PF17918">
    <property type="entry name" value="TetR_C_15"/>
    <property type="match status" value="1"/>
</dbReference>
<dbReference type="AlphaFoldDB" id="X0YZZ6"/>
<sequence>EIAVARERRLLELDRDFYRSFNRQFVLGYRVGQPLIEGIRRMLEGKRDELRVENLDYASFLMARGLGGILRVAVEERPECLADAEFVDELVDLFLRYLGRRLPG</sequence>
<name>X0YZZ6_9ZZZZ</name>
<feature type="non-terminal residue" evidence="2">
    <location>
        <position position="1"/>
    </location>
</feature>
<evidence type="ECO:0000313" key="2">
    <source>
        <dbReference type="EMBL" id="GAG51992.1"/>
    </source>
</evidence>
<evidence type="ECO:0000259" key="1">
    <source>
        <dbReference type="Pfam" id="PF17918"/>
    </source>
</evidence>
<feature type="domain" description="Tetracyclin repressor SlmA-like C-terminal" evidence="1">
    <location>
        <begin position="28"/>
        <end position="98"/>
    </location>
</feature>
<protein>
    <recommendedName>
        <fullName evidence="1">Tetracyclin repressor SlmA-like C-terminal domain-containing protein</fullName>
    </recommendedName>
</protein>
<dbReference type="EMBL" id="BARS01050866">
    <property type="protein sequence ID" value="GAG51992.1"/>
    <property type="molecule type" value="Genomic_DNA"/>
</dbReference>